<comment type="caution">
    <text evidence="12">The sequence shown here is derived from an EMBL/GenBank/DDBJ whole genome shotgun (WGS) entry which is preliminary data.</text>
</comment>
<organism evidence="12 13">
    <name type="scientific">Chloroflexus aggregans</name>
    <dbReference type="NCBI Taxonomy" id="152260"/>
    <lineage>
        <taxon>Bacteria</taxon>
        <taxon>Bacillati</taxon>
        <taxon>Chloroflexota</taxon>
        <taxon>Chloroflexia</taxon>
        <taxon>Chloroflexales</taxon>
        <taxon>Chloroflexineae</taxon>
        <taxon>Chloroflexaceae</taxon>
        <taxon>Chloroflexus</taxon>
    </lineage>
</organism>
<dbReference type="PROSITE" id="PS00107">
    <property type="entry name" value="PROTEIN_KINASE_ATP"/>
    <property type="match status" value="1"/>
</dbReference>
<dbReference type="Proteomes" id="UP000243376">
    <property type="component" value="Unassembled WGS sequence"/>
</dbReference>
<dbReference type="PANTHER" id="PTHR24363">
    <property type="entry name" value="SERINE/THREONINE PROTEIN KINASE"/>
    <property type="match status" value="1"/>
</dbReference>
<dbReference type="Gene3D" id="1.10.510.10">
    <property type="entry name" value="Transferase(Phosphotransferase) domain 1"/>
    <property type="match status" value="1"/>
</dbReference>
<keyword evidence="2 12" id="KW-0723">Serine/threonine-protein kinase</keyword>
<dbReference type="GO" id="GO:0005524">
    <property type="term" value="F:ATP binding"/>
    <property type="evidence" value="ECO:0007669"/>
    <property type="project" value="UniProtKB-UniRule"/>
</dbReference>
<feature type="transmembrane region" description="Helical" evidence="10">
    <location>
        <begin position="411"/>
        <end position="432"/>
    </location>
</feature>
<comment type="catalytic activity">
    <reaction evidence="8">
        <text>L-seryl-[protein] + ATP = O-phospho-L-seryl-[protein] + ADP + H(+)</text>
        <dbReference type="Rhea" id="RHEA:17989"/>
        <dbReference type="Rhea" id="RHEA-COMP:9863"/>
        <dbReference type="Rhea" id="RHEA-COMP:11604"/>
        <dbReference type="ChEBI" id="CHEBI:15378"/>
        <dbReference type="ChEBI" id="CHEBI:29999"/>
        <dbReference type="ChEBI" id="CHEBI:30616"/>
        <dbReference type="ChEBI" id="CHEBI:83421"/>
        <dbReference type="ChEBI" id="CHEBI:456216"/>
        <dbReference type="EC" id="2.7.11.1"/>
    </reaction>
</comment>
<dbReference type="InterPro" id="IPR000719">
    <property type="entry name" value="Prot_kinase_dom"/>
</dbReference>
<evidence type="ECO:0000256" key="6">
    <source>
        <dbReference type="ARBA" id="ARBA00022840"/>
    </source>
</evidence>
<dbReference type="PANTHER" id="PTHR24363:SF0">
    <property type="entry name" value="SERINE_THREONINE KINASE LIKE DOMAIN CONTAINING 1"/>
    <property type="match status" value="1"/>
</dbReference>
<dbReference type="GO" id="GO:0004674">
    <property type="term" value="F:protein serine/threonine kinase activity"/>
    <property type="evidence" value="ECO:0007669"/>
    <property type="project" value="UniProtKB-KW"/>
</dbReference>
<feature type="transmembrane region" description="Helical" evidence="10">
    <location>
        <begin position="341"/>
        <end position="363"/>
    </location>
</feature>
<keyword evidence="10" id="KW-0812">Transmembrane</keyword>
<evidence type="ECO:0000259" key="11">
    <source>
        <dbReference type="PROSITE" id="PS50011"/>
    </source>
</evidence>
<evidence type="ECO:0000256" key="1">
    <source>
        <dbReference type="ARBA" id="ARBA00012513"/>
    </source>
</evidence>
<reference evidence="12 13" key="1">
    <citation type="submission" date="2018-01" db="EMBL/GenBank/DDBJ databases">
        <title>Metagenomic assembled genomes from two thermal pools in the Uzon Caldera, Kamchatka, Russia.</title>
        <authorList>
            <person name="Wilkins L."/>
            <person name="Ettinger C."/>
        </authorList>
    </citation>
    <scope>NUCLEOTIDE SEQUENCE [LARGE SCALE GENOMIC DNA]</scope>
    <source>
        <strain evidence="12">ZAV-02</strain>
    </source>
</reference>
<evidence type="ECO:0000256" key="7">
    <source>
        <dbReference type="ARBA" id="ARBA00047899"/>
    </source>
</evidence>
<dbReference type="EC" id="2.7.11.1" evidence="1"/>
<dbReference type="SUPFAM" id="SSF56112">
    <property type="entry name" value="Protein kinase-like (PK-like)"/>
    <property type="match status" value="1"/>
</dbReference>
<evidence type="ECO:0000313" key="12">
    <source>
        <dbReference type="EMBL" id="PMP83059.1"/>
    </source>
</evidence>
<keyword evidence="5 12" id="KW-0418">Kinase</keyword>
<proteinExistence type="predicted"/>
<evidence type="ECO:0000313" key="13">
    <source>
        <dbReference type="Proteomes" id="UP000243376"/>
    </source>
</evidence>
<keyword evidence="4 9" id="KW-0547">Nucleotide-binding</keyword>
<dbReference type="SMART" id="SM00220">
    <property type="entry name" value="S_TKc"/>
    <property type="match status" value="1"/>
</dbReference>
<evidence type="ECO:0000256" key="9">
    <source>
        <dbReference type="PROSITE-ProRule" id="PRU10141"/>
    </source>
</evidence>
<gene>
    <name evidence="12" type="ORF">C0184_05865</name>
</gene>
<accession>A0A2J6X7K4</accession>
<feature type="binding site" evidence="9">
    <location>
        <position position="74"/>
    </location>
    <ligand>
        <name>ATP</name>
        <dbReference type="ChEBI" id="CHEBI:30616"/>
    </ligand>
</feature>
<dbReference type="Gene3D" id="3.30.200.20">
    <property type="entry name" value="Phosphorylase Kinase, domain 1"/>
    <property type="match status" value="1"/>
</dbReference>
<comment type="catalytic activity">
    <reaction evidence="7">
        <text>L-threonyl-[protein] + ATP = O-phospho-L-threonyl-[protein] + ADP + H(+)</text>
        <dbReference type="Rhea" id="RHEA:46608"/>
        <dbReference type="Rhea" id="RHEA-COMP:11060"/>
        <dbReference type="Rhea" id="RHEA-COMP:11605"/>
        <dbReference type="ChEBI" id="CHEBI:15378"/>
        <dbReference type="ChEBI" id="CHEBI:30013"/>
        <dbReference type="ChEBI" id="CHEBI:30616"/>
        <dbReference type="ChEBI" id="CHEBI:61977"/>
        <dbReference type="ChEBI" id="CHEBI:456216"/>
        <dbReference type="EC" id="2.7.11.1"/>
    </reaction>
</comment>
<keyword evidence="10" id="KW-0472">Membrane</keyword>
<dbReference type="AlphaFoldDB" id="A0A2J6X7K4"/>
<dbReference type="InterPro" id="IPR011009">
    <property type="entry name" value="Kinase-like_dom_sf"/>
</dbReference>
<dbReference type="Pfam" id="PF13248">
    <property type="entry name" value="Zn_ribbon_3"/>
    <property type="match status" value="1"/>
</dbReference>
<dbReference type="CDD" id="cd14014">
    <property type="entry name" value="STKc_PknB_like"/>
    <property type="match status" value="1"/>
</dbReference>
<protein>
    <recommendedName>
        <fullName evidence="1">non-specific serine/threonine protein kinase</fullName>
        <ecNumber evidence="1">2.7.11.1</ecNumber>
    </recommendedName>
</protein>
<dbReference type="Pfam" id="PF00069">
    <property type="entry name" value="Pkinase"/>
    <property type="match status" value="1"/>
</dbReference>
<evidence type="ECO:0000256" key="5">
    <source>
        <dbReference type="ARBA" id="ARBA00022777"/>
    </source>
</evidence>
<dbReference type="PROSITE" id="PS50011">
    <property type="entry name" value="PROTEIN_KINASE_DOM"/>
    <property type="match status" value="1"/>
</dbReference>
<dbReference type="InterPro" id="IPR059113">
    <property type="entry name" value="Znf_ribbon"/>
</dbReference>
<evidence type="ECO:0000256" key="2">
    <source>
        <dbReference type="ARBA" id="ARBA00022527"/>
    </source>
</evidence>
<feature type="transmembrane region" description="Helical" evidence="10">
    <location>
        <begin position="369"/>
        <end position="399"/>
    </location>
</feature>
<evidence type="ECO:0000256" key="4">
    <source>
        <dbReference type="ARBA" id="ARBA00022741"/>
    </source>
</evidence>
<dbReference type="EMBL" id="PNIQ01000388">
    <property type="protein sequence ID" value="PMP83059.1"/>
    <property type="molecule type" value="Genomic_DNA"/>
</dbReference>
<feature type="domain" description="Protein kinase" evidence="11">
    <location>
        <begin position="44"/>
        <end position="297"/>
    </location>
</feature>
<keyword evidence="6 9" id="KW-0067">ATP-binding</keyword>
<keyword evidence="3" id="KW-0808">Transferase</keyword>
<dbReference type="InterPro" id="IPR017441">
    <property type="entry name" value="Protein_kinase_ATP_BS"/>
</dbReference>
<evidence type="ECO:0000256" key="8">
    <source>
        <dbReference type="ARBA" id="ARBA00048679"/>
    </source>
</evidence>
<name>A0A2J6X7K4_9CHLR</name>
<evidence type="ECO:0000256" key="10">
    <source>
        <dbReference type="SAM" id="Phobius"/>
    </source>
</evidence>
<evidence type="ECO:0000256" key="3">
    <source>
        <dbReference type="ARBA" id="ARBA00022679"/>
    </source>
</evidence>
<keyword evidence="10" id="KW-1133">Transmembrane helix</keyword>
<sequence length="437" mass="47809">MKCPQCGASFNKDVIFCPECGNRIRSTDQPVAASAPLAVLQGRYELRRCLGAGGMGAVYLATDRRLGTIQWAVKEMSDTLITSPIDRQLAQEAFRQEAELLAKLNHPYLPRVTDHFEENGRHYLVMEFVPGENLRDYTNRVGLPRPLHEVLRWTAQICEVLTYLHAQQPPIIFRDLKPTNVMITLEGTIKLVDFGIARLFKPGKERDTQVFGTLGYSAPEQYGRGQTDPRSDIYSLGVLMHHLLTGHDPSTTPFRLPPANQLNPAIPPYIANVITRATESDPSRRFANVIELQQALFGNSGQLVNPQMMQESVHQAARSNAIAVKPIVVHASTGMASAARWIGIIGAVMMTIATGLVGINLVYNNDAPVLAGIGILMALGALLFALIGGIVSLIALANPKTANTEYGRRDTIIGFVTSLAAFLFCCVIAALINQWPS</sequence>